<sequence length="245" mass="27879">MGSHGYGPFIEHPVARNVINLQIYLGLTLTPMLFLSALIEDRRCAERLLKISEQQYRSLFINNISAILIVDPDTAEIVDANPSACSFYGYSKNALISMKITDVNVMSENEIAEEMERAKNENKNLFNFRHQLSDGTIRDVEVYSGPVTIGGKTMLCSIVHDVFERKKVEAEREKLIRDLRSALSEVKILRGFLPICASCKKIRDDKGYWNQIETYISNHSEAQFSHGLCPDCARKLYPDLNIERD</sequence>
<dbReference type="AlphaFoldDB" id="A0A5K7Z422"/>
<name>A0A5K7Z422_9BACT</name>
<dbReference type="KEGG" id="dwd:DSCW_06410"/>
<evidence type="ECO:0000313" key="2">
    <source>
        <dbReference type="EMBL" id="BBO73224.1"/>
    </source>
</evidence>
<dbReference type="Pfam" id="PF13426">
    <property type="entry name" value="PAS_9"/>
    <property type="match status" value="1"/>
</dbReference>
<keyword evidence="3" id="KW-1185">Reference proteome</keyword>
<proteinExistence type="predicted"/>
<dbReference type="EMBL" id="AP021875">
    <property type="protein sequence ID" value="BBO73224.1"/>
    <property type="molecule type" value="Genomic_DNA"/>
</dbReference>
<evidence type="ECO:0000259" key="1">
    <source>
        <dbReference type="PROSITE" id="PS50112"/>
    </source>
</evidence>
<feature type="domain" description="PAS" evidence="1">
    <location>
        <begin position="52"/>
        <end position="97"/>
    </location>
</feature>
<dbReference type="SUPFAM" id="SSF55785">
    <property type="entry name" value="PYP-like sensor domain (PAS domain)"/>
    <property type="match status" value="1"/>
</dbReference>
<gene>
    <name evidence="2" type="ORF">DSCW_06410</name>
</gene>
<dbReference type="PROSITE" id="PS50112">
    <property type="entry name" value="PAS"/>
    <property type="match status" value="1"/>
</dbReference>
<dbReference type="Gene3D" id="3.30.450.20">
    <property type="entry name" value="PAS domain"/>
    <property type="match status" value="1"/>
</dbReference>
<dbReference type="NCBIfam" id="TIGR00229">
    <property type="entry name" value="sensory_box"/>
    <property type="match status" value="1"/>
</dbReference>
<dbReference type="Proteomes" id="UP000427769">
    <property type="component" value="Chromosome"/>
</dbReference>
<organism evidence="2 3">
    <name type="scientific">Desulfosarcina widdelii</name>
    <dbReference type="NCBI Taxonomy" id="947919"/>
    <lineage>
        <taxon>Bacteria</taxon>
        <taxon>Pseudomonadati</taxon>
        <taxon>Thermodesulfobacteriota</taxon>
        <taxon>Desulfobacteria</taxon>
        <taxon>Desulfobacterales</taxon>
        <taxon>Desulfosarcinaceae</taxon>
        <taxon>Desulfosarcina</taxon>
    </lineage>
</organism>
<accession>A0A5K7Z422</accession>
<dbReference type="CDD" id="cd00130">
    <property type="entry name" value="PAS"/>
    <property type="match status" value="1"/>
</dbReference>
<reference evidence="2 3" key="1">
    <citation type="submission" date="2019-11" db="EMBL/GenBank/DDBJ databases">
        <title>Comparative genomics of hydrocarbon-degrading Desulfosarcina strains.</title>
        <authorList>
            <person name="Watanabe M."/>
            <person name="Kojima H."/>
            <person name="Fukui M."/>
        </authorList>
    </citation>
    <scope>NUCLEOTIDE SEQUENCE [LARGE SCALE GENOMIC DNA]</scope>
    <source>
        <strain evidence="2 3">PP31</strain>
    </source>
</reference>
<dbReference type="InterPro" id="IPR000014">
    <property type="entry name" value="PAS"/>
</dbReference>
<protein>
    <recommendedName>
        <fullName evidence="1">PAS domain-containing protein</fullName>
    </recommendedName>
</protein>
<dbReference type="SMART" id="SM00091">
    <property type="entry name" value="PAS"/>
    <property type="match status" value="1"/>
</dbReference>
<evidence type="ECO:0000313" key="3">
    <source>
        <dbReference type="Proteomes" id="UP000427769"/>
    </source>
</evidence>
<dbReference type="InterPro" id="IPR035965">
    <property type="entry name" value="PAS-like_dom_sf"/>
</dbReference>